<name>A0A9P7JJH3_9AGAM</name>
<dbReference type="PANTHER" id="PTHR23044">
    <property type="entry name" value="3'-5' EXONUCLEASE ERI1-RELATED"/>
    <property type="match status" value="1"/>
</dbReference>
<evidence type="ECO:0000313" key="5">
    <source>
        <dbReference type="EMBL" id="KAG1826779.1"/>
    </source>
</evidence>
<feature type="domain" description="Exonuclease" evidence="4">
    <location>
        <begin position="19"/>
        <end position="198"/>
    </location>
</feature>
<organism evidence="5 6">
    <name type="scientific">Suillus subaureus</name>
    <dbReference type="NCBI Taxonomy" id="48587"/>
    <lineage>
        <taxon>Eukaryota</taxon>
        <taxon>Fungi</taxon>
        <taxon>Dikarya</taxon>
        <taxon>Basidiomycota</taxon>
        <taxon>Agaricomycotina</taxon>
        <taxon>Agaricomycetes</taxon>
        <taxon>Agaricomycetidae</taxon>
        <taxon>Boletales</taxon>
        <taxon>Suillineae</taxon>
        <taxon>Suillaceae</taxon>
        <taxon>Suillus</taxon>
    </lineage>
</organism>
<dbReference type="Gene3D" id="3.30.420.10">
    <property type="entry name" value="Ribonuclease H-like superfamily/Ribonuclease H"/>
    <property type="match status" value="1"/>
</dbReference>
<evidence type="ECO:0000313" key="6">
    <source>
        <dbReference type="Proteomes" id="UP000807769"/>
    </source>
</evidence>
<dbReference type="InterPro" id="IPR047201">
    <property type="entry name" value="ERI-1_3'hExo-like"/>
</dbReference>
<dbReference type="Pfam" id="PF00929">
    <property type="entry name" value="RNase_T"/>
    <property type="match status" value="1"/>
</dbReference>
<evidence type="ECO:0000256" key="2">
    <source>
        <dbReference type="ARBA" id="ARBA00022801"/>
    </source>
</evidence>
<dbReference type="SUPFAM" id="SSF53098">
    <property type="entry name" value="Ribonuclease H-like"/>
    <property type="match status" value="1"/>
</dbReference>
<dbReference type="EMBL" id="JABBWG010000001">
    <property type="protein sequence ID" value="KAG1826779.1"/>
    <property type="molecule type" value="Genomic_DNA"/>
</dbReference>
<reference evidence="5" key="1">
    <citation type="journal article" date="2020" name="New Phytol.">
        <title>Comparative genomics reveals dynamic genome evolution in host specialist ectomycorrhizal fungi.</title>
        <authorList>
            <person name="Lofgren L.A."/>
            <person name="Nguyen N.H."/>
            <person name="Vilgalys R."/>
            <person name="Ruytinx J."/>
            <person name="Liao H.L."/>
            <person name="Branco S."/>
            <person name="Kuo A."/>
            <person name="LaButti K."/>
            <person name="Lipzen A."/>
            <person name="Andreopoulos W."/>
            <person name="Pangilinan J."/>
            <person name="Riley R."/>
            <person name="Hundley H."/>
            <person name="Na H."/>
            <person name="Barry K."/>
            <person name="Grigoriev I.V."/>
            <person name="Stajich J.E."/>
            <person name="Kennedy P.G."/>
        </authorList>
    </citation>
    <scope>NUCLEOTIDE SEQUENCE</scope>
    <source>
        <strain evidence="5">MN1</strain>
    </source>
</reference>
<dbReference type="Proteomes" id="UP000807769">
    <property type="component" value="Unassembled WGS sequence"/>
</dbReference>
<keyword evidence="3" id="KW-0269">Exonuclease</keyword>
<dbReference type="InterPro" id="IPR036397">
    <property type="entry name" value="RNaseH_sf"/>
</dbReference>
<dbReference type="GeneID" id="64637454"/>
<sequence length="240" mass="27719">MKVAQKQDHRVKQPYDAFLVLDVEATCEEGTGFEWPNEIIEWPVCLMRWKDKSDQGKACQLEIVDEFRSFVKPTWRPQLSQFCTDLTGITQVLKMFARFLAYHGLIDPKNGRPIQRFCWCTDGPFDIRDFVVKQCFISKAPMPLWLKGDVLDVRRVVSVWAAASANPDTTTKQLQALGLPEFQGRLHSGIDDARNIACVMTELARRAVRLEPKISINPNRRWNWMGKPGEVLEYTLTFQR</sequence>
<keyword evidence="6" id="KW-1185">Reference proteome</keyword>
<dbReference type="InterPro" id="IPR013520">
    <property type="entry name" value="Ribonucl_H"/>
</dbReference>
<protein>
    <submittedName>
        <fullName evidence="5">Ribonuclease H-like domain-containing protein</fullName>
    </submittedName>
</protein>
<dbReference type="RefSeq" id="XP_041199626.1">
    <property type="nucleotide sequence ID" value="XM_041343438.1"/>
</dbReference>
<keyword evidence="2" id="KW-0378">Hydrolase</keyword>
<comment type="caution">
    <text evidence="5">The sequence shown here is derived from an EMBL/GenBank/DDBJ whole genome shotgun (WGS) entry which is preliminary data.</text>
</comment>
<dbReference type="GO" id="GO:0000175">
    <property type="term" value="F:3'-5'-RNA exonuclease activity"/>
    <property type="evidence" value="ECO:0007669"/>
    <property type="project" value="InterPro"/>
</dbReference>
<keyword evidence="1" id="KW-0540">Nuclease</keyword>
<evidence type="ECO:0000259" key="4">
    <source>
        <dbReference type="Pfam" id="PF00929"/>
    </source>
</evidence>
<dbReference type="InterPro" id="IPR051274">
    <property type="entry name" value="3-5_Exoribonuclease"/>
</dbReference>
<gene>
    <name evidence="5" type="ORF">BJ212DRAFT_5386</name>
</gene>
<dbReference type="OrthoDB" id="448399at2759"/>
<accession>A0A9P7JJH3</accession>
<dbReference type="CDD" id="cd06133">
    <property type="entry name" value="ERI-1_3'hExo_like"/>
    <property type="match status" value="1"/>
</dbReference>
<dbReference type="GO" id="GO:0003676">
    <property type="term" value="F:nucleic acid binding"/>
    <property type="evidence" value="ECO:0007669"/>
    <property type="project" value="InterPro"/>
</dbReference>
<evidence type="ECO:0000256" key="3">
    <source>
        <dbReference type="ARBA" id="ARBA00022839"/>
    </source>
</evidence>
<dbReference type="PANTHER" id="PTHR23044:SF61">
    <property type="entry name" value="3'-5' EXORIBONUCLEASE 1-RELATED"/>
    <property type="match status" value="1"/>
</dbReference>
<dbReference type="InterPro" id="IPR012337">
    <property type="entry name" value="RNaseH-like_sf"/>
</dbReference>
<evidence type="ECO:0000256" key="1">
    <source>
        <dbReference type="ARBA" id="ARBA00022722"/>
    </source>
</evidence>
<dbReference type="AlphaFoldDB" id="A0A9P7JJH3"/>
<proteinExistence type="predicted"/>